<proteinExistence type="predicted"/>
<dbReference type="GO" id="GO:0005737">
    <property type="term" value="C:cytoplasm"/>
    <property type="evidence" value="ECO:0007669"/>
    <property type="project" value="InterPro"/>
</dbReference>
<dbReference type="InterPro" id="IPR036695">
    <property type="entry name" value="Arg-tRNA-synth_N_sf"/>
</dbReference>
<accession>A0A926UTG9</accession>
<evidence type="ECO:0000256" key="3">
    <source>
        <dbReference type="ARBA" id="ARBA00022840"/>
    </source>
</evidence>
<keyword evidence="3" id="KW-0067">ATP-binding</keyword>
<dbReference type="GO" id="GO:0006420">
    <property type="term" value="P:arginyl-tRNA aminoacylation"/>
    <property type="evidence" value="ECO:0007669"/>
    <property type="project" value="InterPro"/>
</dbReference>
<dbReference type="SUPFAM" id="SSF47323">
    <property type="entry name" value="Anticodon-binding domain of a subclass of class I aminoacyl-tRNA synthetases"/>
    <property type="match status" value="1"/>
</dbReference>
<dbReference type="RefSeq" id="WP_190351345.1">
    <property type="nucleotide sequence ID" value="NZ_JACJPY010000038.1"/>
</dbReference>
<dbReference type="SUPFAM" id="SSF55190">
    <property type="entry name" value="Arginyl-tRNA synthetase (ArgRS), N-terminal 'additional' domain"/>
    <property type="match status" value="1"/>
</dbReference>
<keyword evidence="1" id="KW-0436">Ligase</keyword>
<dbReference type="AlphaFoldDB" id="A0A926UTG9"/>
<keyword evidence="7" id="KW-1185">Reference proteome</keyword>
<gene>
    <name evidence="6" type="ORF">H6F44_12765</name>
</gene>
<dbReference type="GO" id="GO:0004814">
    <property type="term" value="F:arginine-tRNA ligase activity"/>
    <property type="evidence" value="ECO:0007669"/>
    <property type="project" value="InterPro"/>
</dbReference>
<feature type="domain" description="DALR anticodon binding" evidence="5">
    <location>
        <begin position="128"/>
        <end position="229"/>
    </location>
</feature>
<name>A0A926UTG9_9CYAN</name>
<reference evidence="6" key="1">
    <citation type="journal article" date="2015" name="ISME J.">
        <title>Draft Genome Sequence of Streptomyces incarnatus NRRL8089, which Produces the Nucleoside Antibiotic Sinefungin.</title>
        <authorList>
            <person name="Oshima K."/>
            <person name="Hattori M."/>
            <person name="Shimizu H."/>
            <person name="Fukuda K."/>
            <person name="Nemoto M."/>
            <person name="Inagaki K."/>
            <person name="Tamura T."/>
        </authorList>
    </citation>
    <scope>NUCLEOTIDE SEQUENCE</scope>
    <source>
        <strain evidence="6">FACHB-1277</strain>
    </source>
</reference>
<comment type="caution">
    <text evidence="6">The sequence shown here is derived from an EMBL/GenBank/DDBJ whole genome shotgun (WGS) entry which is preliminary data.</text>
</comment>
<evidence type="ECO:0000256" key="2">
    <source>
        <dbReference type="ARBA" id="ARBA00022741"/>
    </source>
</evidence>
<feature type="domain" description="Arginyl tRNA synthetase N-terminal" evidence="4">
    <location>
        <begin position="9"/>
        <end position="90"/>
    </location>
</feature>
<evidence type="ECO:0000256" key="1">
    <source>
        <dbReference type="ARBA" id="ARBA00022598"/>
    </source>
</evidence>
<dbReference type="Pfam" id="PF03485">
    <property type="entry name" value="Arg_tRNA_synt_N"/>
    <property type="match status" value="1"/>
</dbReference>
<dbReference type="InterPro" id="IPR009080">
    <property type="entry name" value="tRNAsynth_Ia_anticodon-bd"/>
</dbReference>
<reference evidence="6" key="2">
    <citation type="submission" date="2020-08" db="EMBL/GenBank/DDBJ databases">
        <authorList>
            <person name="Chen M."/>
            <person name="Teng W."/>
            <person name="Zhao L."/>
            <person name="Hu C."/>
            <person name="Zhou Y."/>
            <person name="Han B."/>
            <person name="Song L."/>
            <person name="Shu W."/>
        </authorList>
    </citation>
    <scope>NUCLEOTIDE SEQUENCE</scope>
    <source>
        <strain evidence="6">FACHB-1277</strain>
    </source>
</reference>
<dbReference type="Gene3D" id="1.10.730.10">
    <property type="entry name" value="Isoleucyl-tRNA Synthetase, Domain 1"/>
    <property type="match status" value="1"/>
</dbReference>
<protein>
    <recommendedName>
        <fullName evidence="8">DALR anticodon binding domain-containing protein</fullName>
    </recommendedName>
</protein>
<dbReference type="Pfam" id="PF05746">
    <property type="entry name" value="DALR_1"/>
    <property type="match status" value="1"/>
</dbReference>
<dbReference type="Proteomes" id="UP000631421">
    <property type="component" value="Unassembled WGS sequence"/>
</dbReference>
<dbReference type="InterPro" id="IPR008909">
    <property type="entry name" value="DALR_anticod-bd"/>
</dbReference>
<sequence length="242" mass="27067">MHFNTPIQQIQIAIATAIIQLFKTDLVPNQVLVNIAYPKYAADYTCAIALGLASSLSTSPFPIAKAIAQYCSQDQDFANKFMITALGKGWLHISMTASYRLETIVNLDHWIPEPQNIPYSGDLDDGAYVYARCHGLLRLAAQARLGSPHLCSHQFDDEPAAIALLLQNLAIADYLQSPSIQTWRMTRKLRRSLITAFLDFYCQCRIFGVSADLAQTRIYLISITQKLIQAIAPSHTIYKPYL</sequence>
<dbReference type="GO" id="GO:0005524">
    <property type="term" value="F:ATP binding"/>
    <property type="evidence" value="ECO:0007669"/>
    <property type="project" value="UniProtKB-KW"/>
</dbReference>
<evidence type="ECO:0000313" key="7">
    <source>
        <dbReference type="Proteomes" id="UP000631421"/>
    </source>
</evidence>
<evidence type="ECO:0000313" key="6">
    <source>
        <dbReference type="EMBL" id="MBD2150984.1"/>
    </source>
</evidence>
<evidence type="ECO:0000259" key="5">
    <source>
        <dbReference type="Pfam" id="PF05746"/>
    </source>
</evidence>
<evidence type="ECO:0008006" key="8">
    <source>
        <dbReference type="Google" id="ProtNLM"/>
    </source>
</evidence>
<dbReference type="InterPro" id="IPR005148">
    <property type="entry name" value="Arg-tRNA-synth_N"/>
</dbReference>
<dbReference type="Gene3D" id="3.30.1360.70">
    <property type="entry name" value="Arginyl tRNA synthetase N-terminal domain"/>
    <property type="match status" value="1"/>
</dbReference>
<keyword evidence="2" id="KW-0547">Nucleotide-binding</keyword>
<dbReference type="EMBL" id="JACJPY010000038">
    <property type="protein sequence ID" value="MBD2150984.1"/>
    <property type="molecule type" value="Genomic_DNA"/>
</dbReference>
<evidence type="ECO:0000259" key="4">
    <source>
        <dbReference type="Pfam" id="PF03485"/>
    </source>
</evidence>
<organism evidence="6 7">
    <name type="scientific">Pseudanabaena cinerea FACHB-1277</name>
    <dbReference type="NCBI Taxonomy" id="2949581"/>
    <lineage>
        <taxon>Bacteria</taxon>
        <taxon>Bacillati</taxon>
        <taxon>Cyanobacteriota</taxon>
        <taxon>Cyanophyceae</taxon>
        <taxon>Pseudanabaenales</taxon>
        <taxon>Pseudanabaenaceae</taxon>
        <taxon>Pseudanabaena</taxon>
        <taxon>Pseudanabaena cinerea</taxon>
    </lineage>
</organism>